<accession>A0A914V593</accession>
<keyword evidence="2" id="KW-0812">Transmembrane</keyword>
<feature type="region of interest" description="Disordered" evidence="1">
    <location>
        <begin position="71"/>
        <end position="91"/>
    </location>
</feature>
<organism evidence="3 4">
    <name type="scientific">Plectus sambesii</name>
    <dbReference type="NCBI Taxonomy" id="2011161"/>
    <lineage>
        <taxon>Eukaryota</taxon>
        <taxon>Metazoa</taxon>
        <taxon>Ecdysozoa</taxon>
        <taxon>Nematoda</taxon>
        <taxon>Chromadorea</taxon>
        <taxon>Plectida</taxon>
        <taxon>Plectina</taxon>
        <taxon>Plectoidea</taxon>
        <taxon>Plectidae</taxon>
        <taxon>Plectus</taxon>
    </lineage>
</organism>
<feature type="transmembrane region" description="Helical" evidence="2">
    <location>
        <begin position="6"/>
        <end position="28"/>
    </location>
</feature>
<name>A0A914V593_9BILA</name>
<proteinExistence type="predicted"/>
<keyword evidence="3" id="KW-1185">Reference proteome</keyword>
<reference evidence="4" key="1">
    <citation type="submission" date="2022-11" db="UniProtKB">
        <authorList>
            <consortium name="WormBaseParasite"/>
        </authorList>
    </citation>
    <scope>IDENTIFICATION</scope>
</reference>
<evidence type="ECO:0000256" key="2">
    <source>
        <dbReference type="SAM" id="Phobius"/>
    </source>
</evidence>
<keyword evidence="2" id="KW-1133">Transmembrane helix</keyword>
<protein>
    <submittedName>
        <fullName evidence="4">Uncharacterized protein</fullName>
    </submittedName>
</protein>
<evidence type="ECO:0000256" key="1">
    <source>
        <dbReference type="SAM" id="MobiDB-lite"/>
    </source>
</evidence>
<evidence type="ECO:0000313" key="4">
    <source>
        <dbReference type="WBParaSite" id="PSAMB.scaffold15343size1607.g36479.t1"/>
    </source>
</evidence>
<dbReference type="WBParaSite" id="PSAMB.scaffold15343size1607.g36479.t1">
    <property type="protein sequence ID" value="PSAMB.scaffold15343size1607.g36479.t1"/>
    <property type="gene ID" value="PSAMB.scaffold15343size1607.g36479"/>
</dbReference>
<dbReference type="Proteomes" id="UP000887566">
    <property type="component" value="Unplaced"/>
</dbReference>
<sequence>YVYAEAAAYILFFLQFPLTALYVHFLAWDMRTIRSKMQSPGRKHSVLTLASAAGHDQGIRCRLRSRILSYEQEHSHGQEKSLLQVPDGTMF</sequence>
<keyword evidence="2" id="KW-0472">Membrane</keyword>
<evidence type="ECO:0000313" key="3">
    <source>
        <dbReference type="Proteomes" id="UP000887566"/>
    </source>
</evidence>
<dbReference type="AlphaFoldDB" id="A0A914V593"/>